<evidence type="ECO:0000256" key="2">
    <source>
        <dbReference type="ARBA" id="ARBA00012438"/>
    </source>
</evidence>
<feature type="domain" description="Histidine kinase" evidence="8">
    <location>
        <begin position="171"/>
        <end position="390"/>
    </location>
</feature>
<evidence type="ECO:0000259" key="8">
    <source>
        <dbReference type="PROSITE" id="PS50109"/>
    </source>
</evidence>
<dbReference type="Gene3D" id="3.30.565.10">
    <property type="entry name" value="Histidine kinase-like ATPase, C-terminal domain"/>
    <property type="match status" value="1"/>
</dbReference>
<dbReference type="Gene3D" id="3.40.50.2300">
    <property type="match status" value="1"/>
</dbReference>
<evidence type="ECO:0000256" key="5">
    <source>
        <dbReference type="ARBA" id="ARBA00023012"/>
    </source>
</evidence>
<dbReference type="GO" id="GO:0000155">
    <property type="term" value="F:phosphorelay sensor kinase activity"/>
    <property type="evidence" value="ECO:0007669"/>
    <property type="project" value="InterPro"/>
</dbReference>
<evidence type="ECO:0000256" key="3">
    <source>
        <dbReference type="ARBA" id="ARBA00022553"/>
    </source>
</evidence>
<dbReference type="PROSITE" id="PS50109">
    <property type="entry name" value="HIS_KIN"/>
    <property type="match status" value="1"/>
</dbReference>
<sequence length="390" mass="43762">MAQTRAEFSRARIVVVDDTPENLHVLSSMLTERGYDVRGVTSGLFALQAVKAAPPDLILLDIHMPDMDGYDVCMALKADPQTYRIPVVFISALNEVIDKVKAFSVGGVDYITKPFHLEEVLVRVENQLSLLNMRRQLEQQNAQLQQEIQERKRAEATLKEMLELREDLSRMIVHDLRNPLTTILLYSDFLLRRGELQDRARQSAEVIQSTAQQLEAMINDLLVMAKMESGKLILNCTEVDLNYLVMEVVEHLRAIADQKQIQLVAQLPDQKQSVSIDANLFRRVLDNLISNAIKFSPANRSVIVEVAYPTIVATNSRCKQAKISVIDQGLGITEDLQQQIFEKFTIGDLVKGVPQLGLGLAFCKMVVEVHGGSICIEPNQPQGSIFILEV</sequence>
<evidence type="ECO:0000256" key="6">
    <source>
        <dbReference type="PROSITE-ProRule" id="PRU00169"/>
    </source>
</evidence>
<dbReference type="SUPFAM" id="SSF55874">
    <property type="entry name" value="ATPase domain of HSP90 chaperone/DNA topoisomerase II/histidine kinase"/>
    <property type="match status" value="1"/>
</dbReference>
<dbReference type="Pfam" id="PF00512">
    <property type="entry name" value="HisKA"/>
    <property type="match status" value="1"/>
</dbReference>
<dbReference type="PANTHER" id="PTHR43547:SF2">
    <property type="entry name" value="HYBRID SIGNAL TRANSDUCTION HISTIDINE KINASE C"/>
    <property type="match status" value="1"/>
</dbReference>
<dbReference type="InterPro" id="IPR036097">
    <property type="entry name" value="HisK_dim/P_sf"/>
</dbReference>
<dbReference type="InterPro" id="IPR003594">
    <property type="entry name" value="HATPase_dom"/>
</dbReference>
<evidence type="ECO:0000256" key="4">
    <source>
        <dbReference type="ARBA" id="ARBA00022777"/>
    </source>
</evidence>
<dbReference type="RefSeq" id="WP_316437076.1">
    <property type="nucleotide sequence ID" value="NZ_CP053587.1"/>
</dbReference>
<dbReference type="InterPro" id="IPR005467">
    <property type="entry name" value="His_kinase_dom"/>
</dbReference>
<dbReference type="InterPro" id="IPR011006">
    <property type="entry name" value="CheY-like_superfamily"/>
</dbReference>
<dbReference type="PRINTS" id="PR00344">
    <property type="entry name" value="BCTRLSENSOR"/>
</dbReference>
<protein>
    <recommendedName>
        <fullName evidence="2">histidine kinase</fullName>
        <ecNumber evidence="2">2.7.13.3</ecNumber>
    </recommendedName>
</protein>
<dbReference type="SMART" id="SM00388">
    <property type="entry name" value="HisKA"/>
    <property type="match status" value="1"/>
</dbReference>
<evidence type="ECO:0000256" key="7">
    <source>
        <dbReference type="SAM" id="Coils"/>
    </source>
</evidence>
<evidence type="ECO:0000259" key="9">
    <source>
        <dbReference type="PROSITE" id="PS50110"/>
    </source>
</evidence>
<dbReference type="InterPro" id="IPR004358">
    <property type="entry name" value="Sig_transdc_His_kin-like_C"/>
</dbReference>
<dbReference type="InterPro" id="IPR003661">
    <property type="entry name" value="HisK_dim/P_dom"/>
</dbReference>
<dbReference type="PROSITE" id="PS50110">
    <property type="entry name" value="RESPONSE_REGULATORY"/>
    <property type="match status" value="1"/>
</dbReference>
<dbReference type="AlphaFoldDB" id="A0AA96WLR8"/>
<keyword evidence="3 6" id="KW-0597">Phosphoprotein</keyword>
<dbReference type="CDD" id="cd19920">
    <property type="entry name" value="REC_PA4781-like"/>
    <property type="match status" value="1"/>
</dbReference>
<keyword evidence="7" id="KW-0175">Coiled coil</keyword>
<dbReference type="Pfam" id="PF00072">
    <property type="entry name" value="Response_reg"/>
    <property type="match status" value="1"/>
</dbReference>
<organism evidence="10">
    <name type="scientific">Leptolyngbya sp. NK1-12</name>
    <dbReference type="NCBI Taxonomy" id="2547451"/>
    <lineage>
        <taxon>Bacteria</taxon>
        <taxon>Bacillati</taxon>
        <taxon>Cyanobacteriota</taxon>
        <taxon>Cyanophyceae</taxon>
        <taxon>Leptolyngbyales</taxon>
        <taxon>Leptolyngbyaceae</taxon>
        <taxon>Leptolyngbya group</taxon>
        <taxon>Leptolyngbya</taxon>
    </lineage>
</organism>
<dbReference type="EC" id="2.7.13.3" evidence="2"/>
<feature type="modified residue" description="4-aspartylphosphate" evidence="6">
    <location>
        <position position="61"/>
    </location>
</feature>
<dbReference type="CDD" id="cd00082">
    <property type="entry name" value="HisKA"/>
    <property type="match status" value="1"/>
</dbReference>
<dbReference type="CDD" id="cd00075">
    <property type="entry name" value="HATPase"/>
    <property type="match status" value="1"/>
</dbReference>
<comment type="catalytic activity">
    <reaction evidence="1">
        <text>ATP + protein L-histidine = ADP + protein N-phospho-L-histidine.</text>
        <dbReference type="EC" id="2.7.13.3"/>
    </reaction>
</comment>
<keyword evidence="5" id="KW-0902">Two-component regulatory system</keyword>
<dbReference type="InterPro" id="IPR001789">
    <property type="entry name" value="Sig_transdc_resp-reg_receiver"/>
</dbReference>
<dbReference type="InterPro" id="IPR036890">
    <property type="entry name" value="HATPase_C_sf"/>
</dbReference>
<dbReference type="SMART" id="SM00448">
    <property type="entry name" value="REC"/>
    <property type="match status" value="1"/>
</dbReference>
<dbReference type="PANTHER" id="PTHR43547">
    <property type="entry name" value="TWO-COMPONENT HISTIDINE KINASE"/>
    <property type="match status" value="1"/>
</dbReference>
<feature type="domain" description="Response regulatory" evidence="9">
    <location>
        <begin position="12"/>
        <end position="128"/>
    </location>
</feature>
<gene>
    <name evidence="10" type="ORF">HJG54_31445</name>
</gene>
<evidence type="ECO:0000256" key="1">
    <source>
        <dbReference type="ARBA" id="ARBA00000085"/>
    </source>
</evidence>
<proteinExistence type="predicted"/>
<keyword evidence="4 10" id="KW-0808">Transferase</keyword>
<keyword evidence="4 10" id="KW-0418">Kinase</keyword>
<dbReference type="Pfam" id="PF02518">
    <property type="entry name" value="HATPase_c"/>
    <property type="match status" value="1"/>
</dbReference>
<feature type="coiled-coil region" evidence="7">
    <location>
        <begin position="127"/>
        <end position="171"/>
    </location>
</feature>
<dbReference type="EMBL" id="CP053587">
    <property type="protein sequence ID" value="WNZ27400.1"/>
    <property type="molecule type" value="Genomic_DNA"/>
</dbReference>
<accession>A0AA96WLR8</accession>
<dbReference type="SUPFAM" id="SSF47384">
    <property type="entry name" value="Homodimeric domain of signal transducing histidine kinase"/>
    <property type="match status" value="1"/>
</dbReference>
<dbReference type="Gene3D" id="1.10.287.130">
    <property type="match status" value="1"/>
</dbReference>
<evidence type="ECO:0000313" key="10">
    <source>
        <dbReference type="EMBL" id="WNZ27400.1"/>
    </source>
</evidence>
<reference evidence="10" key="1">
    <citation type="submission" date="2020-05" db="EMBL/GenBank/DDBJ databases">
        <authorList>
            <person name="Zhu T."/>
            <person name="Keshari N."/>
            <person name="Lu X."/>
        </authorList>
    </citation>
    <scope>NUCLEOTIDE SEQUENCE</scope>
    <source>
        <strain evidence="10">NK1-12</strain>
    </source>
</reference>
<dbReference type="SUPFAM" id="SSF52172">
    <property type="entry name" value="CheY-like"/>
    <property type="match status" value="1"/>
</dbReference>
<dbReference type="SMART" id="SM00387">
    <property type="entry name" value="HATPase_c"/>
    <property type="match status" value="1"/>
</dbReference>
<name>A0AA96WLR8_9CYAN</name>